<dbReference type="EMBL" id="CP015961">
    <property type="protein sequence ID" value="ANI92189.1"/>
    <property type="molecule type" value="Genomic_DNA"/>
</dbReference>
<reference evidence="2 3" key="1">
    <citation type="submission" date="2016-06" db="EMBL/GenBank/DDBJ databases">
        <title>Complete genome sequence of a saline-alkali tolerant type strain Dietzia timorensis ID05-A0528T.</title>
        <authorList>
            <person name="Wu X."/>
        </authorList>
    </citation>
    <scope>NUCLEOTIDE SEQUENCE [LARGE SCALE GENOMIC DNA]</scope>
    <source>
        <strain evidence="2 3">ID05-A0528</strain>
    </source>
</reference>
<dbReference type="OrthoDB" id="4772838at2"/>
<dbReference type="KEGG" id="dtm:BJL86_1407"/>
<evidence type="ECO:0000256" key="1">
    <source>
        <dbReference type="SAM" id="MobiDB-lite"/>
    </source>
</evidence>
<gene>
    <name evidence="2" type="ORF">BJL86_1407</name>
</gene>
<protein>
    <submittedName>
        <fullName evidence="2">Uncharacterized protein</fullName>
    </submittedName>
</protein>
<organism evidence="2 3">
    <name type="scientific">Dietzia timorensis</name>
    <dbReference type="NCBI Taxonomy" id="499555"/>
    <lineage>
        <taxon>Bacteria</taxon>
        <taxon>Bacillati</taxon>
        <taxon>Actinomycetota</taxon>
        <taxon>Actinomycetes</taxon>
        <taxon>Mycobacteriales</taxon>
        <taxon>Dietziaceae</taxon>
        <taxon>Dietzia</taxon>
    </lineage>
</organism>
<dbReference type="STRING" id="499555.BJL86_1407"/>
<feature type="region of interest" description="Disordered" evidence="1">
    <location>
        <begin position="242"/>
        <end position="265"/>
    </location>
</feature>
<name>A0A173LKC1_9ACTN</name>
<sequence length="265" mass="27140">MPHTFALNGEHNNPVVRSRAGSGILKSVLCGAIFVSSLYPAVSSAQIPGIDPSADTVISDAQDLVTVQVNSPNLTSGTVSGQIINKSASTITCNGFPTTSQADSANTRTPGLVATRSQIVADSLDYYAKFPYKSDPMVAVDAPVIGMINVDLGSVSGLVPPFAANLIWPDAGARANIGAAVTDARIAGELGTQSTISIPANNGTVGYTVQLGRPSNGNRSQFSAGVFLACEISGKKHVFGGFENGQRPGPSGSLGEIFPTGRFGS</sequence>
<dbReference type="Proteomes" id="UP000186104">
    <property type="component" value="Chromosome"/>
</dbReference>
<keyword evidence="3" id="KW-1185">Reference proteome</keyword>
<evidence type="ECO:0000313" key="3">
    <source>
        <dbReference type="Proteomes" id="UP000186104"/>
    </source>
</evidence>
<accession>A0A173LKC1</accession>
<dbReference type="RefSeq" id="WP_156515251.1">
    <property type="nucleotide sequence ID" value="NZ_CP015961.1"/>
</dbReference>
<dbReference type="AlphaFoldDB" id="A0A173LKC1"/>
<evidence type="ECO:0000313" key="2">
    <source>
        <dbReference type="EMBL" id="ANI92189.1"/>
    </source>
</evidence>
<proteinExistence type="predicted"/>